<keyword evidence="3" id="KW-0479">Metal-binding</keyword>
<evidence type="ECO:0000313" key="6">
    <source>
        <dbReference type="Proteomes" id="UP000016368"/>
    </source>
</evidence>
<accession>F3KW40</accession>
<dbReference type="Pfam" id="PF08450">
    <property type="entry name" value="SGL"/>
    <property type="match status" value="1"/>
</dbReference>
<organism evidence="5 6">
    <name type="scientific">Hylemonella gracilis ATCC 19624</name>
    <dbReference type="NCBI Taxonomy" id="887062"/>
    <lineage>
        <taxon>Bacteria</taxon>
        <taxon>Pseudomonadati</taxon>
        <taxon>Pseudomonadota</taxon>
        <taxon>Betaproteobacteria</taxon>
        <taxon>Burkholderiales</taxon>
        <taxon>Comamonadaceae</taxon>
        <taxon>Hylemonella</taxon>
    </lineage>
</organism>
<feature type="binding site" evidence="3">
    <location>
        <position position="40"/>
    </location>
    <ligand>
        <name>a divalent metal cation</name>
        <dbReference type="ChEBI" id="CHEBI:60240"/>
    </ligand>
</feature>
<dbReference type="SUPFAM" id="SSF63829">
    <property type="entry name" value="Calcium-dependent phosphotriesterase"/>
    <property type="match status" value="1"/>
</dbReference>
<dbReference type="eggNOG" id="COG3386">
    <property type="taxonomic scope" value="Bacteria"/>
</dbReference>
<feature type="domain" description="SMP-30/Gluconolactonase/LRE-like region" evidence="4">
    <location>
        <begin position="38"/>
        <end position="287"/>
    </location>
</feature>
<name>F3KW40_9BURK</name>
<dbReference type="InterPro" id="IPR013658">
    <property type="entry name" value="SGL"/>
</dbReference>
<dbReference type="Proteomes" id="UP000016368">
    <property type="component" value="Unassembled WGS sequence"/>
</dbReference>
<dbReference type="GO" id="GO:0019853">
    <property type="term" value="P:L-ascorbic acid biosynthetic process"/>
    <property type="evidence" value="ECO:0007669"/>
    <property type="project" value="TreeGrafter"/>
</dbReference>
<keyword evidence="3" id="KW-0862">Zinc</keyword>
<proteinExistence type="inferred from homology"/>
<evidence type="ECO:0000313" key="5">
    <source>
        <dbReference type="EMBL" id="EGI76036.1"/>
    </source>
</evidence>
<feature type="binding site" evidence="3">
    <location>
        <position position="173"/>
    </location>
    <ligand>
        <name>a divalent metal cation</name>
        <dbReference type="ChEBI" id="CHEBI:60240"/>
    </ligand>
</feature>
<reference evidence="5 6" key="1">
    <citation type="journal article" date="2011" name="EMBO J.">
        <title>Structural diversity of bacterial flagellar motors.</title>
        <authorList>
            <person name="Chen S."/>
            <person name="Beeby M."/>
            <person name="Murphy G.E."/>
            <person name="Leadbetter J.R."/>
            <person name="Hendrixson D.R."/>
            <person name="Briegel A."/>
            <person name="Li Z."/>
            <person name="Shi J."/>
            <person name="Tocheva E.I."/>
            <person name="Muller A."/>
            <person name="Dobro M.J."/>
            <person name="Jensen G.J."/>
        </authorList>
    </citation>
    <scope>NUCLEOTIDE SEQUENCE [LARGE SCALE GENOMIC DNA]</scope>
    <source>
        <strain evidence="5 6">ATCC 19624</strain>
    </source>
</reference>
<dbReference type="InterPro" id="IPR011042">
    <property type="entry name" value="6-blade_b-propeller_TolB-like"/>
</dbReference>
<evidence type="ECO:0000256" key="2">
    <source>
        <dbReference type="PIRSR" id="PIRSR605511-1"/>
    </source>
</evidence>
<evidence type="ECO:0000256" key="1">
    <source>
        <dbReference type="ARBA" id="ARBA00008853"/>
    </source>
</evidence>
<dbReference type="AlphaFoldDB" id="F3KW40"/>
<dbReference type="GO" id="GO:0004341">
    <property type="term" value="F:gluconolactonase activity"/>
    <property type="evidence" value="ECO:0007669"/>
    <property type="project" value="TreeGrafter"/>
</dbReference>
<evidence type="ECO:0000259" key="4">
    <source>
        <dbReference type="Pfam" id="PF08450"/>
    </source>
</evidence>
<feature type="binding site" evidence="3">
    <location>
        <position position="227"/>
    </location>
    <ligand>
        <name>a divalent metal cation</name>
        <dbReference type="ChEBI" id="CHEBI:60240"/>
    </ligand>
</feature>
<feature type="binding site" evidence="3">
    <location>
        <position position="125"/>
    </location>
    <ligand>
        <name>substrate</name>
    </ligand>
</feature>
<dbReference type="InterPro" id="IPR005511">
    <property type="entry name" value="SMP-30"/>
</dbReference>
<dbReference type="GO" id="GO:0005509">
    <property type="term" value="F:calcium ion binding"/>
    <property type="evidence" value="ECO:0007669"/>
    <property type="project" value="TreeGrafter"/>
</dbReference>
<gene>
    <name evidence="5" type="ORF">HGR_13389</name>
</gene>
<sequence length="321" mass="35041">METCMPAQEIPTAAPWRPESVAPVIGELRCVQAAGAELGEGLLWSVREQVLYWVDILSRQLHRWDPRSGTQTRWTFAEEISALAERARAPGLVVTLRRGYALFDPASGGEPRYLHQPEPERTGNRFNDGKCDAQGRFWAGSMDFACEAPSGALYRLDPDGRCTRHEDGFAVTNGPTWAGGDVGRRRHLYFNDTVQGRVYRYDSDPVTGTLSNKVLWKQFDEGEGLPDGMTTDALGRLWIAHWGGARVSCHDPQTTEELARVTLPTGQVTNCAFGGPDLRTLFISTARVGMGAAQLAAEPLAGGLFAVEVDSPGLPAHLYGG</sequence>
<comment type="similarity">
    <text evidence="1">Belongs to the SMP-30/CGR1 family.</text>
</comment>
<dbReference type="EMBL" id="AEGR01000082">
    <property type="protein sequence ID" value="EGI76036.1"/>
    <property type="molecule type" value="Genomic_DNA"/>
</dbReference>
<protein>
    <submittedName>
        <fullName evidence="5">Gluconolactonase</fullName>
    </submittedName>
</protein>
<dbReference type="PANTHER" id="PTHR10907">
    <property type="entry name" value="REGUCALCIN"/>
    <property type="match status" value="1"/>
</dbReference>
<comment type="cofactor">
    <cofactor evidence="3">
        <name>Zn(2+)</name>
        <dbReference type="ChEBI" id="CHEBI:29105"/>
    </cofactor>
    <text evidence="3">Binds 1 divalent metal cation per subunit.</text>
</comment>
<keyword evidence="6" id="KW-1185">Reference proteome</keyword>
<dbReference type="PANTHER" id="PTHR10907:SF47">
    <property type="entry name" value="REGUCALCIN"/>
    <property type="match status" value="1"/>
</dbReference>
<comment type="caution">
    <text evidence="5">The sequence shown here is derived from an EMBL/GenBank/DDBJ whole genome shotgun (WGS) entry which is preliminary data.</text>
</comment>
<evidence type="ECO:0000256" key="3">
    <source>
        <dbReference type="PIRSR" id="PIRSR605511-2"/>
    </source>
</evidence>
<dbReference type="Gene3D" id="2.120.10.30">
    <property type="entry name" value="TolB, C-terminal domain"/>
    <property type="match status" value="1"/>
</dbReference>
<dbReference type="STRING" id="887062.HGR_13389"/>
<feature type="active site" description="Proton donor/acceptor" evidence="2">
    <location>
        <position position="227"/>
    </location>
</feature>
<dbReference type="PRINTS" id="PR01790">
    <property type="entry name" value="SMP30FAMILY"/>
</dbReference>
<feature type="binding site" evidence="3">
    <location>
        <position position="127"/>
    </location>
    <ligand>
        <name>substrate</name>
    </ligand>
</feature>